<dbReference type="SUPFAM" id="SSF81573">
    <property type="entry name" value="F1F0 ATP synthase subunit B, membrane domain"/>
    <property type="match status" value="1"/>
</dbReference>
<gene>
    <name evidence="14" type="primary">atpF</name>
    <name evidence="17" type="ORF">GCM10023200_47800</name>
</gene>
<feature type="compositionally biased region" description="Gly residues" evidence="16">
    <location>
        <begin position="197"/>
        <end position="208"/>
    </location>
</feature>
<dbReference type="InterPro" id="IPR005864">
    <property type="entry name" value="ATP_synth_F0_bsu_bac"/>
</dbReference>
<evidence type="ECO:0000256" key="8">
    <source>
        <dbReference type="ARBA" id="ARBA00022989"/>
    </source>
</evidence>
<dbReference type="PANTHER" id="PTHR33445:SF1">
    <property type="entry name" value="ATP SYNTHASE SUBUNIT B"/>
    <property type="match status" value="1"/>
</dbReference>
<dbReference type="InterPro" id="IPR028987">
    <property type="entry name" value="ATP_synth_B-like_membr_sf"/>
</dbReference>
<feature type="compositionally biased region" description="Basic and acidic residues" evidence="16">
    <location>
        <begin position="98"/>
        <end position="121"/>
    </location>
</feature>
<dbReference type="Proteomes" id="UP001500928">
    <property type="component" value="Unassembled WGS sequence"/>
</dbReference>
<keyword evidence="8 14" id="KW-1133">Transmembrane helix</keyword>
<feature type="transmembrane region" description="Helical" evidence="14">
    <location>
        <begin position="20"/>
        <end position="41"/>
    </location>
</feature>
<feature type="region of interest" description="Disordered" evidence="16">
    <location>
        <begin position="157"/>
        <end position="237"/>
    </location>
</feature>
<dbReference type="NCBIfam" id="TIGR01144">
    <property type="entry name" value="ATP_synt_b"/>
    <property type="match status" value="1"/>
</dbReference>
<evidence type="ECO:0000256" key="16">
    <source>
        <dbReference type="SAM" id="MobiDB-lite"/>
    </source>
</evidence>
<comment type="similarity">
    <text evidence="2 14 15">Belongs to the ATPase B chain family.</text>
</comment>
<feature type="compositionally biased region" description="Low complexity" evidence="16">
    <location>
        <begin position="218"/>
        <end position="237"/>
    </location>
</feature>
<keyword evidence="3 14" id="KW-0813">Transport</keyword>
<keyword evidence="18" id="KW-1185">Reference proteome</keyword>
<comment type="subunit">
    <text evidence="13 14">F-type ATPases have 2 components, F(1) - the catalytic core - and F(0) - the membrane proton channel. F(1) has five subunits: alpha(3), beta(3), gamma(1), delta(1), epsilon(1). F(0) has three main subunits: a(1), b(2) and c(10-14). The alpha and beta chains form an alternating ring which encloses part of the gamma chain. F(1) is attached to F(0) by a central stalk formed by the gamma and epsilon chains, while a peripheral stalk is formed by the delta and b chains.</text>
</comment>
<dbReference type="PANTHER" id="PTHR33445">
    <property type="entry name" value="ATP SYNTHASE SUBUNIT B', CHLOROPLASTIC"/>
    <property type="match status" value="1"/>
</dbReference>
<dbReference type="RefSeq" id="WP_345421518.1">
    <property type="nucleotide sequence ID" value="NZ_BAABHO010000049.1"/>
</dbReference>
<keyword evidence="9 14" id="KW-0406">Ion transport</keyword>
<accession>A0ABP9C6Q5</accession>
<dbReference type="EMBL" id="BAABHO010000049">
    <property type="protein sequence ID" value="GAA4804872.1"/>
    <property type="molecule type" value="Genomic_DNA"/>
</dbReference>
<keyword evidence="4 14" id="KW-1003">Cell membrane</keyword>
<comment type="caution">
    <text evidence="17">The sequence shown here is derived from an EMBL/GenBank/DDBJ whole genome shotgun (WGS) entry which is preliminary data.</text>
</comment>
<dbReference type="InterPro" id="IPR002146">
    <property type="entry name" value="ATP_synth_b/b'su_bac/chlpt"/>
</dbReference>
<evidence type="ECO:0000256" key="3">
    <source>
        <dbReference type="ARBA" id="ARBA00022448"/>
    </source>
</evidence>
<name>A0ABP9C6Q5_9PSEU</name>
<keyword evidence="7 14" id="KW-0375">Hydrogen ion transport</keyword>
<keyword evidence="11 14" id="KW-0066">ATP synthesis</keyword>
<keyword evidence="6 14" id="KW-0812">Transmembrane</keyword>
<feature type="compositionally biased region" description="Polar residues" evidence="16">
    <location>
        <begin position="157"/>
        <end position="167"/>
    </location>
</feature>
<sequence length="237" mass="24816">MSVTELLAEEQPAGHPYATLPHPAEIIVGLVAFALLVYVLYRYAWPNLVTSHDDTKKQIESGIARAEAMEADAKAELARSRERLAGVDDETARIRDDARADAERIGQDMDRRAEEEAERVRAQGRQSLEASRSRAVADLRAETGRQSVELARRIVESSLSDETSKGQSVDRFLDELEAMGGGGSPDGSTGSASQPGGSDGSDGSGDGSGRSSTAAAFGTAGPSGPSTTPTQGNGAPS</sequence>
<organism evidence="17 18">
    <name type="scientific">Actinomycetospora chlora</name>
    <dbReference type="NCBI Taxonomy" id="663608"/>
    <lineage>
        <taxon>Bacteria</taxon>
        <taxon>Bacillati</taxon>
        <taxon>Actinomycetota</taxon>
        <taxon>Actinomycetes</taxon>
        <taxon>Pseudonocardiales</taxon>
        <taxon>Pseudonocardiaceae</taxon>
        <taxon>Actinomycetospora</taxon>
    </lineage>
</organism>
<evidence type="ECO:0000256" key="12">
    <source>
        <dbReference type="ARBA" id="ARBA00025198"/>
    </source>
</evidence>
<evidence type="ECO:0000256" key="4">
    <source>
        <dbReference type="ARBA" id="ARBA00022475"/>
    </source>
</evidence>
<dbReference type="CDD" id="cd06503">
    <property type="entry name" value="ATP-synt_Fo_b"/>
    <property type="match status" value="1"/>
</dbReference>
<protein>
    <recommendedName>
        <fullName evidence="14">ATP synthase subunit b</fullName>
    </recommendedName>
    <alternativeName>
        <fullName evidence="14">ATP synthase F(0) sector subunit b</fullName>
    </alternativeName>
    <alternativeName>
        <fullName evidence="14">ATPase subunit I</fullName>
    </alternativeName>
    <alternativeName>
        <fullName evidence="14">F-type ATPase subunit b</fullName>
        <shortName evidence="14">F-ATPase subunit b</shortName>
    </alternativeName>
</protein>
<evidence type="ECO:0000256" key="1">
    <source>
        <dbReference type="ARBA" id="ARBA00004162"/>
    </source>
</evidence>
<evidence type="ECO:0000313" key="18">
    <source>
        <dbReference type="Proteomes" id="UP001500928"/>
    </source>
</evidence>
<evidence type="ECO:0000256" key="15">
    <source>
        <dbReference type="RuleBase" id="RU003848"/>
    </source>
</evidence>
<dbReference type="HAMAP" id="MF_01398">
    <property type="entry name" value="ATP_synth_b_bprime"/>
    <property type="match status" value="1"/>
</dbReference>
<evidence type="ECO:0000256" key="13">
    <source>
        <dbReference type="ARBA" id="ARBA00025830"/>
    </source>
</evidence>
<evidence type="ECO:0000256" key="6">
    <source>
        <dbReference type="ARBA" id="ARBA00022692"/>
    </source>
</evidence>
<reference evidence="18" key="1">
    <citation type="journal article" date="2019" name="Int. J. Syst. Evol. Microbiol.">
        <title>The Global Catalogue of Microorganisms (GCM) 10K type strain sequencing project: providing services to taxonomists for standard genome sequencing and annotation.</title>
        <authorList>
            <consortium name="The Broad Institute Genomics Platform"/>
            <consortium name="The Broad Institute Genome Sequencing Center for Infectious Disease"/>
            <person name="Wu L."/>
            <person name="Ma J."/>
        </authorList>
    </citation>
    <scope>NUCLEOTIDE SEQUENCE [LARGE SCALE GENOMIC DNA]</scope>
    <source>
        <strain evidence="18">JCM 17979</strain>
    </source>
</reference>
<feature type="compositionally biased region" description="Low complexity" evidence="16">
    <location>
        <begin position="186"/>
        <end position="196"/>
    </location>
</feature>
<comment type="function">
    <text evidence="14">Component of the F(0) channel, it forms part of the peripheral stalk, linking F(1) to F(0).</text>
</comment>
<proteinExistence type="inferred from homology"/>
<evidence type="ECO:0000256" key="5">
    <source>
        <dbReference type="ARBA" id="ARBA00022547"/>
    </source>
</evidence>
<dbReference type="InterPro" id="IPR050059">
    <property type="entry name" value="ATP_synthase_B_chain"/>
</dbReference>
<evidence type="ECO:0000256" key="7">
    <source>
        <dbReference type="ARBA" id="ARBA00022781"/>
    </source>
</evidence>
<evidence type="ECO:0000256" key="2">
    <source>
        <dbReference type="ARBA" id="ARBA00005513"/>
    </source>
</evidence>
<comment type="function">
    <text evidence="12 14">F(1)F(0) ATP synthase produces ATP from ADP in the presence of a proton or sodium gradient. F-type ATPases consist of two structural domains, F(1) containing the extramembraneous catalytic core and F(0) containing the membrane proton channel, linked together by a central stalk and a peripheral stalk. During catalysis, ATP synthesis in the catalytic domain of F(1) is coupled via a rotary mechanism of the central stalk subunits to proton translocation.</text>
</comment>
<comment type="subcellular location">
    <subcellularLocation>
        <location evidence="1 14">Cell membrane</location>
        <topology evidence="1 14">Single-pass membrane protein</topology>
    </subcellularLocation>
</comment>
<evidence type="ECO:0000256" key="10">
    <source>
        <dbReference type="ARBA" id="ARBA00023136"/>
    </source>
</evidence>
<evidence type="ECO:0000256" key="9">
    <source>
        <dbReference type="ARBA" id="ARBA00023065"/>
    </source>
</evidence>
<feature type="region of interest" description="Disordered" evidence="16">
    <location>
        <begin position="98"/>
        <end position="134"/>
    </location>
</feature>
<dbReference type="Pfam" id="PF00430">
    <property type="entry name" value="ATP-synt_B"/>
    <property type="match status" value="1"/>
</dbReference>
<evidence type="ECO:0000256" key="14">
    <source>
        <dbReference type="HAMAP-Rule" id="MF_01398"/>
    </source>
</evidence>
<keyword evidence="5 14" id="KW-0138">CF(0)</keyword>
<evidence type="ECO:0000256" key="11">
    <source>
        <dbReference type="ARBA" id="ARBA00023310"/>
    </source>
</evidence>
<evidence type="ECO:0000313" key="17">
    <source>
        <dbReference type="EMBL" id="GAA4804872.1"/>
    </source>
</evidence>
<keyword evidence="10 14" id="KW-0472">Membrane</keyword>